<dbReference type="AlphaFoldDB" id="A0A512QQF2"/>
<accession>A0A512QQF2</accession>
<feature type="transmembrane region" description="Helical" evidence="2">
    <location>
        <begin position="107"/>
        <end position="123"/>
    </location>
</feature>
<dbReference type="EMBL" id="BKAR01000038">
    <property type="protein sequence ID" value="GEP85673.1"/>
    <property type="molecule type" value="Genomic_DNA"/>
</dbReference>
<dbReference type="PANTHER" id="PTHR34980:SF2">
    <property type="entry name" value="INNER MEMBRANE PROTEIN YHAH-RELATED"/>
    <property type="match status" value="1"/>
</dbReference>
<feature type="transmembrane region" description="Helical" evidence="2">
    <location>
        <begin position="135"/>
        <end position="161"/>
    </location>
</feature>
<dbReference type="OrthoDB" id="9812349at2"/>
<feature type="transmembrane region" description="Helical" evidence="2">
    <location>
        <begin position="68"/>
        <end position="95"/>
    </location>
</feature>
<dbReference type="PANTHER" id="PTHR34980">
    <property type="entry name" value="INNER MEMBRANE PROTEIN-RELATED-RELATED"/>
    <property type="match status" value="1"/>
</dbReference>
<dbReference type="GO" id="GO:0005886">
    <property type="term" value="C:plasma membrane"/>
    <property type="evidence" value="ECO:0007669"/>
    <property type="project" value="TreeGrafter"/>
</dbReference>
<keyword evidence="4" id="KW-1185">Reference proteome</keyword>
<feature type="region of interest" description="Disordered" evidence="1">
    <location>
        <begin position="171"/>
        <end position="204"/>
    </location>
</feature>
<reference evidence="3 4" key="1">
    <citation type="submission" date="2019-07" db="EMBL/GenBank/DDBJ databases">
        <title>Whole genome shotgun sequence of Staphylococcus piscifermentans NBRC 109625.</title>
        <authorList>
            <person name="Hosoyama A."/>
            <person name="Uohara A."/>
            <person name="Ohji S."/>
            <person name="Ichikawa N."/>
        </authorList>
    </citation>
    <scope>NUCLEOTIDE SEQUENCE [LARGE SCALE GENOMIC DNA]</scope>
    <source>
        <strain evidence="3 4">NBRC 109625</strain>
    </source>
</reference>
<sequence length="204" mass="23557">MEKRVGFGRAFLLFWKNYFNFKGRARRAEFWWWTLWNFLIFSLLGLSSTISFFYWFANSFDGHKTAALNSAIIFMISAGLYLFLLVATLIPNIALLIRRFHDTGRKMTVPICFIVATISYNFINPMVRTDAQHHGVLWIFVVLFLLIYVALAVYIFVITLLPSQPEDNKYGRGPAGKKFEQGHAPTSHKSYSESATGSHHTHYE</sequence>
<name>A0A512QQF2_9STAP</name>
<dbReference type="Proteomes" id="UP000321736">
    <property type="component" value="Unassembled WGS sequence"/>
</dbReference>
<feature type="compositionally biased region" description="Polar residues" evidence="1">
    <location>
        <begin position="187"/>
        <end position="198"/>
    </location>
</feature>
<comment type="caution">
    <text evidence="3">The sequence shown here is derived from an EMBL/GenBank/DDBJ whole genome shotgun (WGS) entry which is preliminary data.</text>
</comment>
<keyword evidence="2" id="KW-1133">Transmembrane helix</keyword>
<gene>
    <name evidence="3" type="ORF">SPI02_22580</name>
</gene>
<protein>
    <submittedName>
        <fullName evidence="3">DUF805 domain-containing protein</fullName>
    </submittedName>
</protein>
<feature type="transmembrane region" description="Helical" evidence="2">
    <location>
        <begin position="30"/>
        <end position="56"/>
    </location>
</feature>
<evidence type="ECO:0000313" key="3">
    <source>
        <dbReference type="EMBL" id="GEP85673.1"/>
    </source>
</evidence>
<dbReference type="RefSeq" id="WP_095103832.1">
    <property type="nucleotide sequence ID" value="NZ_BKAR01000038.1"/>
</dbReference>
<keyword evidence="2" id="KW-0472">Membrane</keyword>
<keyword evidence="2" id="KW-0812">Transmembrane</keyword>
<organism evidence="3 4">
    <name type="scientific">Staphylococcus piscifermentans</name>
    <dbReference type="NCBI Taxonomy" id="70258"/>
    <lineage>
        <taxon>Bacteria</taxon>
        <taxon>Bacillati</taxon>
        <taxon>Bacillota</taxon>
        <taxon>Bacilli</taxon>
        <taxon>Bacillales</taxon>
        <taxon>Staphylococcaceae</taxon>
        <taxon>Staphylococcus</taxon>
    </lineage>
</organism>
<dbReference type="InterPro" id="IPR008523">
    <property type="entry name" value="DUF805"/>
</dbReference>
<dbReference type="Pfam" id="PF05656">
    <property type="entry name" value="DUF805"/>
    <property type="match status" value="1"/>
</dbReference>
<evidence type="ECO:0000256" key="1">
    <source>
        <dbReference type="SAM" id="MobiDB-lite"/>
    </source>
</evidence>
<proteinExistence type="predicted"/>
<evidence type="ECO:0000256" key="2">
    <source>
        <dbReference type="SAM" id="Phobius"/>
    </source>
</evidence>
<evidence type="ECO:0000313" key="4">
    <source>
        <dbReference type="Proteomes" id="UP000321736"/>
    </source>
</evidence>